<evidence type="ECO:0000313" key="2">
    <source>
        <dbReference type="Proteomes" id="UP000321306"/>
    </source>
</evidence>
<sequence>MTLEEYLKKHNYTIEIIEAGRDQGYLVHFREKREDRPDLIHNDVPTQPQPTPELALQQLREHIEGLHGDSRSLSAPPMVWTYAHGKKAVGWALESGHYEYFARNQEEAELYSDLIARAARDLSLLVKIQFNAEKSRIEMELRGIGKMSASTVVVDFEPGSVEAVYTVD</sequence>
<gene>
    <name evidence="1" type="ORF">DC3_38080</name>
</gene>
<dbReference type="EMBL" id="BJXB01000018">
    <property type="protein sequence ID" value="GEM48173.1"/>
    <property type="molecule type" value="Genomic_DNA"/>
</dbReference>
<comment type="caution">
    <text evidence="1">The sequence shown here is derived from an EMBL/GenBank/DDBJ whole genome shotgun (WGS) entry which is preliminary data.</text>
</comment>
<reference evidence="1 2" key="1">
    <citation type="submission" date="2019-07" db="EMBL/GenBank/DDBJ databases">
        <title>Whole genome shotgun sequence of Deinococcus cellulosilyticus NBRC 106333.</title>
        <authorList>
            <person name="Hosoyama A."/>
            <person name="Uohara A."/>
            <person name="Ohji S."/>
            <person name="Ichikawa N."/>
        </authorList>
    </citation>
    <scope>NUCLEOTIDE SEQUENCE [LARGE SCALE GENOMIC DNA]</scope>
    <source>
        <strain evidence="1 2">NBRC 106333</strain>
    </source>
</reference>
<dbReference type="RefSeq" id="WP_146887040.1">
    <property type="nucleotide sequence ID" value="NZ_BJXB01000018.1"/>
</dbReference>
<dbReference type="OrthoDB" id="9824530at2"/>
<protein>
    <submittedName>
        <fullName evidence="1">Uncharacterized protein</fullName>
    </submittedName>
</protein>
<proteinExistence type="predicted"/>
<name>A0A511N5P7_DEIC1</name>
<organism evidence="1 2">
    <name type="scientific">Deinococcus cellulosilyticus (strain DSM 18568 / NBRC 106333 / KACC 11606 / 5516J-15)</name>
    <dbReference type="NCBI Taxonomy" id="1223518"/>
    <lineage>
        <taxon>Bacteria</taxon>
        <taxon>Thermotogati</taxon>
        <taxon>Deinococcota</taxon>
        <taxon>Deinococci</taxon>
        <taxon>Deinococcales</taxon>
        <taxon>Deinococcaceae</taxon>
        <taxon>Deinococcus</taxon>
    </lineage>
</organism>
<dbReference type="Proteomes" id="UP000321306">
    <property type="component" value="Unassembled WGS sequence"/>
</dbReference>
<keyword evidence="2" id="KW-1185">Reference proteome</keyword>
<accession>A0A511N5P7</accession>
<evidence type="ECO:0000313" key="1">
    <source>
        <dbReference type="EMBL" id="GEM48173.1"/>
    </source>
</evidence>
<dbReference type="AlphaFoldDB" id="A0A511N5P7"/>